<dbReference type="InterPro" id="IPR027266">
    <property type="entry name" value="TrmE/GcvT-like"/>
</dbReference>
<dbReference type="InterPro" id="IPR023753">
    <property type="entry name" value="FAD/NAD-binding_dom"/>
</dbReference>
<dbReference type="Gene3D" id="3.30.1360.120">
    <property type="entry name" value="Probable tRNA modification gtpase trme, domain 1"/>
    <property type="match status" value="1"/>
</dbReference>
<accession>A0A853KW89</accession>
<reference evidence="7 8" key="1">
    <citation type="submission" date="2014-07" db="EMBL/GenBank/DDBJ databases">
        <title>Draft genome sequence of Thalassospira tepidiphila 1-1B.</title>
        <authorList>
            <person name="Lai Q."/>
            <person name="Shao Z."/>
        </authorList>
    </citation>
    <scope>NUCLEOTIDE SEQUENCE [LARGE SCALE GENOMIC DNA]</scope>
    <source>
        <strain evidence="7 8">MCCC 1A03514</strain>
    </source>
</reference>
<dbReference type="Pfam" id="PF08669">
    <property type="entry name" value="GCV_T_C"/>
    <property type="match status" value="1"/>
</dbReference>
<dbReference type="NCBIfam" id="TIGR01372">
    <property type="entry name" value="soxA"/>
    <property type="match status" value="1"/>
</dbReference>
<evidence type="ECO:0000313" key="8">
    <source>
        <dbReference type="Proteomes" id="UP000094009"/>
    </source>
</evidence>
<dbReference type="EMBL" id="JPVZ01000008">
    <property type="protein sequence ID" value="OAZ08598.1"/>
    <property type="molecule type" value="Genomic_DNA"/>
</dbReference>
<evidence type="ECO:0000259" key="3">
    <source>
        <dbReference type="Pfam" id="PF01571"/>
    </source>
</evidence>
<dbReference type="SUPFAM" id="SSF51905">
    <property type="entry name" value="FAD/NAD(P)-binding domain"/>
    <property type="match status" value="1"/>
</dbReference>
<dbReference type="Pfam" id="PF17806">
    <property type="entry name" value="SO_alpha_A3"/>
    <property type="match status" value="1"/>
</dbReference>
<keyword evidence="2" id="KW-0560">Oxidoreductase</keyword>
<dbReference type="Pfam" id="PF01571">
    <property type="entry name" value="GCV_T"/>
    <property type="match status" value="1"/>
</dbReference>
<dbReference type="InterPro" id="IPR041854">
    <property type="entry name" value="BFD-like_2Fe2S-bd_dom_sf"/>
</dbReference>
<evidence type="ECO:0000259" key="5">
    <source>
        <dbReference type="Pfam" id="PF08669"/>
    </source>
</evidence>
<dbReference type="SUPFAM" id="SSF101790">
    <property type="entry name" value="Aminomethyltransferase beta-barrel domain"/>
    <property type="match status" value="1"/>
</dbReference>
<name>A0A853KW89_9PROT</name>
<dbReference type="InterPro" id="IPR013977">
    <property type="entry name" value="GcvT_C"/>
</dbReference>
<dbReference type="GO" id="GO:0046653">
    <property type="term" value="P:tetrahydrofolate metabolic process"/>
    <property type="evidence" value="ECO:0007669"/>
    <property type="project" value="InterPro"/>
</dbReference>
<dbReference type="SUPFAM" id="SSF103025">
    <property type="entry name" value="Folate-binding domain"/>
    <property type="match status" value="1"/>
</dbReference>
<dbReference type="AlphaFoldDB" id="A0A853KW89"/>
<dbReference type="PRINTS" id="PR00469">
    <property type="entry name" value="PNDRDTASEII"/>
</dbReference>
<evidence type="ECO:0000313" key="7">
    <source>
        <dbReference type="EMBL" id="OAZ08598.1"/>
    </source>
</evidence>
<dbReference type="InterPro" id="IPR029043">
    <property type="entry name" value="GcvT/YgfZ_C"/>
</dbReference>
<protein>
    <submittedName>
        <fullName evidence="7">Sarcosine oxidase subunit alpha</fullName>
    </submittedName>
</protein>
<dbReference type="PANTHER" id="PTHR43757">
    <property type="entry name" value="AMINOMETHYLTRANSFERASE"/>
    <property type="match status" value="1"/>
</dbReference>
<dbReference type="InterPro" id="IPR042204">
    <property type="entry name" value="2Fe-2S-bd_N"/>
</dbReference>
<organism evidence="7 8">
    <name type="scientific">Thalassospira tepidiphila MCCC 1A03514</name>
    <dbReference type="NCBI Taxonomy" id="1177930"/>
    <lineage>
        <taxon>Bacteria</taxon>
        <taxon>Pseudomonadati</taxon>
        <taxon>Pseudomonadota</taxon>
        <taxon>Alphaproteobacteria</taxon>
        <taxon>Rhodospirillales</taxon>
        <taxon>Thalassospiraceae</taxon>
        <taxon>Thalassospira</taxon>
    </lineage>
</organism>
<gene>
    <name evidence="7" type="ORF">TH4_16725</name>
</gene>
<feature type="domain" description="Aminomethyltransferase C-terminal" evidence="5">
    <location>
        <begin position="898"/>
        <end position="983"/>
    </location>
</feature>
<dbReference type="InterPro" id="IPR028896">
    <property type="entry name" value="GcvT/YgfZ/DmdA"/>
</dbReference>
<dbReference type="GO" id="GO:0008115">
    <property type="term" value="F:sarcosine oxidase activity"/>
    <property type="evidence" value="ECO:0007669"/>
    <property type="project" value="InterPro"/>
</dbReference>
<comment type="similarity">
    <text evidence="1">Belongs to the GcvT family.</text>
</comment>
<dbReference type="Gene3D" id="3.10.20.440">
    <property type="entry name" value="2Fe-2S iron-sulphur cluster binding domain, sarcosine oxidase, alpha subunit, N-terminal domain"/>
    <property type="match status" value="1"/>
</dbReference>
<evidence type="ECO:0000256" key="2">
    <source>
        <dbReference type="ARBA" id="ARBA00023002"/>
    </source>
</evidence>
<dbReference type="InterPro" id="IPR041117">
    <property type="entry name" value="SoxA_A3"/>
</dbReference>
<sequence>MTSFRIDGGTLIDRHDVRRFTFNGEVLSGFGGDTVASSLLANGKQLVGRSFKYHRPRGILTAGAAEPNALLTIGRDGRRDPNTRATMAELFDGLEARSQNCWPNVNFDIGAANGLLGPLLGAGFYYKTFMWPAAFWEKVYEPLIRKAAGLGRASYDPDPGYYEKCWAHCDLLVIGAGPAGLAAALTAGRAGARVIIADEGAQLGGGLIAEGSSIGSKPADAVLGDLVGELHALPNVEIKKRTTVFAAYDDQVFGAVERVQKHLPEHEINPHRAMERLWRIVARQVVLATGAEERPIVFGGNDRPGVMMAGAMRTYLNAYGVAPGKRVALFANNSQAYQTALDLEARGIEVAAIIDPRTCPNIDYDGKARLIAGAMVRDTSGRRAIKSITVRHDDGSDEVIAVDALGVSGGYSPIVHLACHRGGKPVWSDAHVGFMPPENTDGMTSCGAVAGKTGIAACFADGGTAAVKALAELGVMSEAASLPGVEQAEEKADPIQPIWRVASSKGKAFVDYQNDVAASDIMLAMREGYDHVELAKRYTTNGMATDQGKTSNVNAIGILAENKGVSPGEIGTTTFRPFYTPVSFGALVGASKGMDFQPVRKSPLHGWAARNGAKFVETGPWYRSSWFPKDGETFWRDSVDREVNTVRTKVGICDVSTLGKIEIFGADAAEYLNRVYCNAFLKLPVGKARYGIMLREDGFVYDDGTTSCLGENHYFMTTTTALAAGVLTHLEFCAQVLWPELDVRMASATDQWAQMAIAGPKSRDVLSKIIDDDISNEAFPFLAAREVSMFGGRLKGRLFRISFSGELAYEIAVPAGYGESVADAIMAVGEEFGIAPYGTEALGVMRIEKGHVTHAEINGTVTPADLGMGKMVSVNKDDFIGRVMNLREGLVDPSRPSLVGIMPKSPSDKFATGSHILNPGDDVSLANDQGYVTSMCHSPTLGHAIGLALVKNGPSRVGEEVVIWNGLAGTTVTGILCNPAFVDPENEKLHA</sequence>
<feature type="domain" description="SoxA A3" evidence="6">
    <location>
        <begin position="505"/>
        <end position="587"/>
    </location>
</feature>
<proteinExistence type="inferred from homology"/>
<dbReference type="PRINTS" id="PR00368">
    <property type="entry name" value="FADPNR"/>
</dbReference>
<dbReference type="InterPro" id="IPR036188">
    <property type="entry name" value="FAD/NAD-bd_sf"/>
</dbReference>
<dbReference type="Gene3D" id="1.10.10.1100">
    <property type="entry name" value="BFD-like [2Fe-2S]-binding domain"/>
    <property type="match status" value="1"/>
</dbReference>
<evidence type="ECO:0000259" key="4">
    <source>
        <dbReference type="Pfam" id="PF07992"/>
    </source>
</evidence>
<dbReference type="InterPro" id="IPR006222">
    <property type="entry name" value="GCVT_N"/>
</dbReference>
<evidence type="ECO:0000256" key="1">
    <source>
        <dbReference type="ARBA" id="ARBA00008609"/>
    </source>
</evidence>
<comment type="caution">
    <text evidence="7">The sequence shown here is derived from an EMBL/GenBank/DDBJ whole genome shotgun (WGS) entry which is preliminary data.</text>
</comment>
<dbReference type="Pfam" id="PF13510">
    <property type="entry name" value="Fer2_4"/>
    <property type="match status" value="1"/>
</dbReference>
<dbReference type="RefSeq" id="WP_064781937.1">
    <property type="nucleotide sequence ID" value="NZ_JPVZ01000008.1"/>
</dbReference>
<feature type="domain" description="GCVT N-terminal" evidence="3">
    <location>
        <begin position="604"/>
        <end position="876"/>
    </location>
</feature>
<dbReference type="PIRSF" id="PIRSF037980">
    <property type="entry name" value="SoxA"/>
    <property type="match status" value="1"/>
</dbReference>
<dbReference type="Pfam" id="PF07992">
    <property type="entry name" value="Pyr_redox_2"/>
    <property type="match status" value="1"/>
</dbReference>
<feature type="domain" description="FAD/NAD(P)-binding" evidence="4">
    <location>
        <begin position="170"/>
        <end position="300"/>
    </location>
</feature>
<evidence type="ECO:0000259" key="6">
    <source>
        <dbReference type="Pfam" id="PF17806"/>
    </source>
</evidence>
<dbReference type="InterPro" id="IPR006277">
    <property type="entry name" value="Sarcosine_oxidase_asu"/>
</dbReference>
<dbReference type="PANTHER" id="PTHR43757:SF2">
    <property type="entry name" value="AMINOMETHYLTRANSFERASE, MITOCHONDRIAL"/>
    <property type="match status" value="1"/>
</dbReference>
<dbReference type="Gene3D" id="3.50.50.60">
    <property type="entry name" value="FAD/NAD(P)-binding domain"/>
    <property type="match status" value="1"/>
</dbReference>
<dbReference type="Proteomes" id="UP000094009">
    <property type="component" value="Unassembled WGS sequence"/>
</dbReference>